<keyword evidence="3" id="KW-1185">Reference proteome</keyword>
<feature type="region of interest" description="Disordered" evidence="1">
    <location>
        <begin position="63"/>
        <end position="118"/>
    </location>
</feature>
<evidence type="ECO:0000256" key="1">
    <source>
        <dbReference type="SAM" id="MobiDB-lite"/>
    </source>
</evidence>
<accession>A0A3A2ZMG6</accession>
<sequence length="180" mass="20208">MLSLHHKALTRLFRRLFQRSSYYRLTPRDTSMSINPRTGGYEEWDIGMWDIDEMEDGSVLDEILGSESGSSSGSEEEDEKRSLSELGYRLSGGDGDGDGEEAKGDGSPDSSETSVSPLAKYFDPSASLLIEEVMEPKSPAVPAWERKLNRRIREGKGLRAWFDWAVDRVVGRVQKATEDR</sequence>
<name>A0A3A2ZMG6_9EURO</name>
<dbReference type="Proteomes" id="UP000266188">
    <property type="component" value="Unassembled WGS sequence"/>
</dbReference>
<evidence type="ECO:0000313" key="3">
    <source>
        <dbReference type="Proteomes" id="UP000266188"/>
    </source>
</evidence>
<comment type="caution">
    <text evidence="2">The sequence shown here is derived from an EMBL/GenBank/DDBJ whole genome shotgun (WGS) entry which is preliminary data.</text>
</comment>
<dbReference type="AlphaFoldDB" id="A0A3A2ZMG6"/>
<gene>
    <name evidence="2" type="ORF">PHISCL_03885</name>
</gene>
<evidence type="ECO:0000313" key="2">
    <source>
        <dbReference type="EMBL" id="RJE23800.1"/>
    </source>
</evidence>
<organism evidence="2 3">
    <name type="scientific">Aspergillus sclerotialis</name>
    <dbReference type="NCBI Taxonomy" id="2070753"/>
    <lineage>
        <taxon>Eukaryota</taxon>
        <taxon>Fungi</taxon>
        <taxon>Dikarya</taxon>
        <taxon>Ascomycota</taxon>
        <taxon>Pezizomycotina</taxon>
        <taxon>Eurotiomycetes</taxon>
        <taxon>Eurotiomycetidae</taxon>
        <taxon>Eurotiales</taxon>
        <taxon>Aspergillaceae</taxon>
        <taxon>Aspergillus</taxon>
        <taxon>Aspergillus subgen. Polypaecilum</taxon>
    </lineage>
</organism>
<dbReference type="OrthoDB" id="4504150at2759"/>
<reference evidence="3" key="1">
    <citation type="submission" date="2017-02" db="EMBL/GenBank/DDBJ databases">
        <authorList>
            <person name="Tafer H."/>
            <person name="Lopandic K."/>
        </authorList>
    </citation>
    <scope>NUCLEOTIDE SEQUENCE [LARGE SCALE GENOMIC DNA]</scope>
    <source>
        <strain evidence="3">CBS 366.77</strain>
    </source>
</reference>
<proteinExistence type="predicted"/>
<dbReference type="EMBL" id="MVGC01000105">
    <property type="protein sequence ID" value="RJE23800.1"/>
    <property type="molecule type" value="Genomic_DNA"/>
</dbReference>
<protein>
    <submittedName>
        <fullName evidence="2">Uncharacterized protein</fullName>
    </submittedName>
</protein>